<organism evidence="7 8">
    <name type="scientific">Ancylostoma duodenale</name>
    <dbReference type="NCBI Taxonomy" id="51022"/>
    <lineage>
        <taxon>Eukaryota</taxon>
        <taxon>Metazoa</taxon>
        <taxon>Ecdysozoa</taxon>
        <taxon>Nematoda</taxon>
        <taxon>Chromadorea</taxon>
        <taxon>Rhabditida</taxon>
        <taxon>Rhabditina</taxon>
        <taxon>Rhabditomorpha</taxon>
        <taxon>Strongyloidea</taxon>
        <taxon>Ancylostomatidae</taxon>
        <taxon>Ancylostomatinae</taxon>
        <taxon>Ancylostoma</taxon>
    </lineage>
</organism>
<dbReference type="AlphaFoldDB" id="A0A0C2CK60"/>
<dbReference type="InterPro" id="IPR018491">
    <property type="entry name" value="SLC12_C"/>
</dbReference>
<protein>
    <recommendedName>
        <fullName evidence="6">SLC12A transporter C-terminal domain-containing protein</fullName>
    </recommendedName>
</protein>
<evidence type="ECO:0000256" key="2">
    <source>
        <dbReference type="ARBA" id="ARBA00022692"/>
    </source>
</evidence>
<evidence type="ECO:0000259" key="6">
    <source>
        <dbReference type="Pfam" id="PF03522"/>
    </source>
</evidence>
<dbReference type="EMBL" id="KN735200">
    <property type="protein sequence ID" value="KIH56843.1"/>
    <property type="molecule type" value="Genomic_DNA"/>
</dbReference>
<dbReference type="PANTHER" id="PTHR11827:SF53">
    <property type="entry name" value="K+_CL-COTRANSPORTER"/>
    <property type="match status" value="1"/>
</dbReference>
<dbReference type="GO" id="GO:0055064">
    <property type="term" value="P:chloride ion homeostasis"/>
    <property type="evidence" value="ECO:0007669"/>
    <property type="project" value="TreeGrafter"/>
</dbReference>
<dbReference type="Proteomes" id="UP000054047">
    <property type="component" value="Unassembled WGS sequence"/>
</dbReference>
<evidence type="ECO:0000313" key="8">
    <source>
        <dbReference type="Proteomes" id="UP000054047"/>
    </source>
</evidence>
<evidence type="ECO:0000256" key="1">
    <source>
        <dbReference type="ARBA" id="ARBA00004141"/>
    </source>
</evidence>
<keyword evidence="2" id="KW-0812">Transmembrane</keyword>
<evidence type="ECO:0000313" key="7">
    <source>
        <dbReference type="EMBL" id="KIH56843.1"/>
    </source>
</evidence>
<dbReference type="GO" id="GO:0015379">
    <property type="term" value="F:potassium:chloride symporter activity"/>
    <property type="evidence" value="ECO:0007669"/>
    <property type="project" value="TreeGrafter"/>
</dbReference>
<gene>
    <name evidence="7" type="ORF">ANCDUO_12973</name>
</gene>
<evidence type="ECO:0000256" key="3">
    <source>
        <dbReference type="ARBA" id="ARBA00022989"/>
    </source>
</evidence>
<feature type="compositionally biased region" description="Basic and acidic residues" evidence="5">
    <location>
        <begin position="210"/>
        <end position="248"/>
    </location>
</feature>
<evidence type="ECO:0000256" key="5">
    <source>
        <dbReference type="SAM" id="MobiDB-lite"/>
    </source>
</evidence>
<name>A0A0C2CK60_9BILA</name>
<dbReference type="Pfam" id="PF03522">
    <property type="entry name" value="SLC12"/>
    <property type="match status" value="1"/>
</dbReference>
<accession>A0A0C2CK60</accession>
<sequence>MDFDMNQCRLRGFAKTLVHDEDQITGSMSTLIQSVGLGGLKPNTMLISWPVHERGSSESSDSEYNTFTACAMDMCLLVAKGIIDFPSSVFKLTGFIDVYWIVQDGGLCLLMAYLLKQHKVWRGCKLRIIAIAQENDNNLKMQTELQQYVYQLRIDAKILIVELADPEISKNAFERTLLMEERTMVLKQMQEARSGGSGQTRGVSPLVTAEQRDKSGSKSGDDKGESKSENGEKTPDEESVADDHKKEKTMKEKLRALDRTKVHKMHTAVRLNELIIEHSLNSQLVLLNLPKPPRGKEGLGDYIHYLEVLSDKINRVIFVRGTGKEVITTHS</sequence>
<dbReference type="GO" id="GO:0007268">
    <property type="term" value="P:chemical synaptic transmission"/>
    <property type="evidence" value="ECO:0007669"/>
    <property type="project" value="TreeGrafter"/>
</dbReference>
<keyword evidence="3" id="KW-1133">Transmembrane helix</keyword>
<dbReference type="GO" id="GO:0055075">
    <property type="term" value="P:potassium ion homeostasis"/>
    <property type="evidence" value="ECO:0007669"/>
    <property type="project" value="TreeGrafter"/>
</dbReference>
<reference evidence="7 8" key="1">
    <citation type="submission" date="2013-12" db="EMBL/GenBank/DDBJ databases">
        <title>Draft genome of the parsitic nematode Ancylostoma duodenale.</title>
        <authorList>
            <person name="Mitreva M."/>
        </authorList>
    </citation>
    <scope>NUCLEOTIDE SEQUENCE [LARGE SCALE GENOMIC DNA]</scope>
    <source>
        <strain evidence="7 8">Zhejiang</strain>
    </source>
</reference>
<evidence type="ECO:0000256" key="4">
    <source>
        <dbReference type="ARBA" id="ARBA00023136"/>
    </source>
</evidence>
<dbReference type="GO" id="GO:1990573">
    <property type="term" value="P:potassium ion import across plasma membrane"/>
    <property type="evidence" value="ECO:0007669"/>
    <property type="project" value="TreeGrafter"/>
</dbReference>
<dbReference type="GO" id="GO:0045202">
    <property type="term" value="C:synapse"/>
    <property type="evidence" value="ECO:0007669"/>
    <property type="project" value="GOC"/>
</dbReference>
<dbReference type="PANTHER" id="PTHR11827">
    <property type="entry name" value="SOLUTE CARRIER FAMILY 12, CATION COTRANSPORTERS"/>
    <property type="match status" value="1"/>
</dbReference>
<dbReference type="GO" id="GO:0005886">
    <property type="term" value="C:plasma membrane"/>
    <property type="evidence" value="ECO:0007669"/>
    <property type="project" value="TreeGrafter"/>
</dbReference>
<comment type="subcellular location">
    <subcellularLocation>
        <location evidence="1">Membrane</location>
        <topology evidence="1">Multi-pass membrane protein</topology>
    </subcellularLocation>
</comment>
<dbReference type="GO" id="GO:0006884">
    <property type="term" value="P:cell volume homeostasis"/>
    <property type="evidence" value="ECO:0007669"/>
    <property type="project" value="TreeGrafter"/>
</dbReference>
<dbReference type="InterPro" id="IPR004842">
    <property type="entry name" value="SLC12A_fam"/>
</dbReference>
<keyword evidence="8" id="KW-1185">Reference proteome</keyword>
<dbReference type="OrthoDB" id="2020542at2759"/>
<proteinExistence type="predicted"/>
<keyword evidence="4" id="KW-0472">Membrane</keyword>
<feature type="domain" description="SLC12A transporter C-terminal" evidence="6">
    <location>
        <begin position="93"/>
        <end position="331"/>
    </location>
</feature>
<feature type="region of interest" description="Disordered" evidence="5">
    <location>
        <begin position="190"/>
        <end position="248"/>
    </location>
</feature>